<protein>
    <submittedName>
        <fullName evidence="1">Uncharacterized protein</fullName>
    </submittedName>
</protein>
<dbReference type="RefSeq" id="WP_378968825.1">
    <property type="nucleotide sequence ID" value="NZ_JBHSWN010000001.1"/>
</dbReference>
<dbReference type="Proteomes" id="UP001596292">
    <property type="component" value="Unassembled WGS sequence"/>
</dbReference>
<name>A0ABW2BH01_9HYPH</name>
<evidence type="ECO:0000313" key="1">
    <source>
        <dbReference type="EMBL" id="MFC6789678.1"/>
    </source>
</evidence>
<accession>A0ABW2BH01</accession>
<proteinExistence type="predicted"/>
<dbReference type="EMBL" id="JBHSWN010000001">
    <property type="protein sequence ID" value="MFC6789678.1"/>
    <property type="molecule type" value="Genomic_DNA"/>
</dbReference>
<evidence type="ECO:0000313" key="2">
    <source>
        <dbReference type="Proteomes" id="UP001596292"/>
    </source>
</evidence>
<comment type="caution">
    <text evidence="1">The sequence shown here is derived from an EMBL/GenBank/DDBJ whole genome shotgun (WGS) entry which is preliminary data.</text>
</comment>
<gene>
    <name evidence="1" type="ORF">ACFQE0_08650</name>
</gene>
<sequence length="62" mass="6634">MVAPAPALIWLGSAPILFLIDPFDDRFLWPSLVFVPALFLAARSLRQACTAPLSALPEGTAP</sequence>
<organism evidence="1 2">
    <name type="scientific">Methylobacterium komagatae</name>
    <dbReference type="NCBI Taxonomy" id="374425"/>
    <lineage>
        <taxon>Bacteria</taxon>
        <taxon>Pseudomonadati</taxon>
        <taxon>Pseudomonadota</taxon>
        <taxon>Alphaproteobacteria</taxon>
        <taxon>Hyphomicrobiales</taxon>
        <taxon>Methylobacteriaceae</taxon>
        <taxon>Methylobacterium</taxon>
    </lineage>
</organism>
<keyword evidence="2" id="KW-1185">Reference proteome</keyword>
<reference evidence="2" key="1">
    <citation type="journal article" date="2019" name="Int. J. Syst. Evol. Microbiol.">
        <title>The Global Catalogue of Microorganisms (GCM) 10K type strain sequencing project: providing services to taxonomists for standard genome sequencing and annotation.</title>
        <authorList>
            <consortium name="The Broad Institute Genomics Platform"/>
            <consortium name="The Broad Institute Genome Sequencing Center for Infectious Disease"/>
            <person name="Wu L."/>
            <person name="Ma J."/>
        </authorList>
    </citation>
    <scope>NUCLEOTIDE SEQUENCE [LARGE SCALE GENOMIC DNA]</scope>
    <source>
        <strain evidence="2">CCUG 48316</strain>
    </source>
</reference>